<evidence type="ECO:0008006" key="3">
    <source>
        <dbReference type="Google" id="ProtNLM"/>
    </source>
</evidence>
<dbReference type="Proteomes" id="UP000075882">
    <property type="component" value="Unassembled WGS sequence"/>
</dbReference>
<proteinExistence type="predicted"/>
<organism evidence="2">
    <name type="scientific">Anopheles coluzzii</name>
    <name type="common">African malaria mosquito</name>
    <dbReference type="NCBI Taxonomy" id="1518534"/>
    <lineage>
        <taxon>Eukaryota</taxon>
        <taxon>Metazoa</taxon>
        <taxon>Ecdysozoa</taxon>
        <taxon>Arthropoda</taxon>
        <taxon>Hexapoda</taxon>
        <taxon>Insecta</taxon>
        <taxon>Pterygota</taxon>
        <taxon>Neoptera</taxon>
        <taxon>Endopterygota</taxon>
        <taxon>Diptera</taxon>
        <taxon>Nematocera</taxon>
        <taxon>Culicoidea</taxon>
        <taxon>Culicidae</taxon>
        <taxon>Anophelinae</taxon>
        <taxon>Anopheles</taxon>
    </lineage>
</organism>
<accession>A0A8W7NZV6</accession>
<dbReference type="AlphaFoldDB" id="A0A8W7NZV6"/>
<dbReference type="EnsemblMetazoa" id="ACOM022893-RA">
    <property type="protein sequence ID" value="ACOM022893-PA.1"/>
    <property type="gene ID" value="ACOM022893"/>
</dbReference>
<keyword evidence="1" id="KW-0732">Signal</keyword>
<feature type="chain" id="PRO_5036487442" description="Secreted protein" evidence="1">
    <location>
        <begin position="22"/>
        <end position="200"/>
    </location>
</feature>
<evidence type="ECO:0000313" key="2">
    <source>
        <dbReference type="EnsemblMetazoa" id="ACOM022893-PA.1"/>
    </source>
</evidence>
<sequence length="200" mass="22528">MYLVRMFLQQMVAELLRLALAFRADRDLRATFSLPTKLLSGFSSCSSESQPKSSVGDGSCFSSSSYVFSMTSAPGLRDKHSRSRSPLRMHCSYSAYASSTLARQSSHTFRGQHMYSSTFICSGLNTEGTSFSIIACMLSVPSLSTRRRNEASHRSHWYGLLPTCVFMCFTMSLLCAKLRSQYVHLYGFSPVWVRMCRFTM</sequence>
<name>A0A8W7NZV6_ANOCL</name>
<reference evidence="2" key="1">
    <citation type="submission" date="2022-08" db="UniProtKB">
        <authorList>
            <consortium name="EnsemblMetazoa"/>
        </authorList>
    </citation>
    <scope>IDENTIFICATION</scope>
</reference>
<protein>
    <recommendedName>
        <fullName evidence="3">Secreted protein</fullName>
    </recommendedName>
</protein>
<evidence type="ECO:0000256" key="1">
    <source>
        <dbReference type="SAM" id="SignalP"/>
    </source>
</evidence>
<feature type="signal peptide" evidence="1">
    <location>
        <begin position="1"/>
        <end position="21"/>
    </location>
</feature>